<evidence type="ECO:0000256" key="8">
    <source>
        <dbReference type="ARBA" id="ARBA00022827"/>
    </source>
</evidence>
<evidence type="ECO:0000256" key="7">
    <source>
        <dbReference type="ARBA" id="ARBA00022630"/>
    </source>
</evidence>
<keyword evidence="6" id="KW-1003">Cell membrane</keyword>
<dbReference type="InterPro" id="IPR036188">
    <property type="entry name" value="FAD/NAD-bd_sf"/>
</dbReference>
<comment type="similarity">
    <text evidence="3">Belongs to the FAD-dependent oxidoreductase 2 family. FRD/SDH subfamily.</text>
</comment>
<dbReference type="GO" id="GO:0033765">
    <property type="term" value="F:steroid dehydrogenase activity, acting on the CH-CH group of donors"/>
    <property type="evidence" value="ECO:0007669"/>
    <property type="project" value="UniProtKB-ARBA"/>
</dbReference>
<dbReference type="InterPro" id="IPR003953">
    <property type="entry name" value="FAD-dep_OxRdtase_2_FAD-bd"/>
</dbReference>
<dbReference type="AlphaFoldDB" id="A0A402CQC8"/>
<keyword evidence="9" id="KW-0249">Electron transport</keyword>
<accession>A0A402CQC8</accession>
<dbReference type="PIRSF" id="PIRSF000171">
    <property type="entry name" value="SDHA_APRA_LASPO"/>
    <property type="match status" value="1"/>
</dbReference>
<dbReference type="Pfam" id="PF02910">
    <property type="entry name" value="Succ_DH_flav_C"/>
    <property type="match status" value="1"/>
</dbReference>
<dbReference type="FunFam" id="3.90.700.10:FF:000004">
    <property type="entry name" value="Succinate dehydrogenase flavoprotein subunit"/>
    <property type="match status" value="1"/>
</dbReference>
<dbReference type="GO" id="GO:0009061">
    <property type="term" value="P:anaerobic respiration"/>
    <property type="evidence" value="ECO:0007669"/>
    <property type="project" value="TreeGrafter"/>
</dbReference>
<feature type="compositionally biased region" description="Basic and acidic residues" evidence="14">
    <location>
        <begin position="614"/>
        <end position="626"/>
    </location>
</feature>
<dbReference type="SUPFAM" id="SSF56425">
    <property type="entry name" value="Succinate dehydrogenase/fumarate reductase flavoprotein, catalytic domain"/>
    <property type="match status" value="1"/>
</dbReference>
<dbReference type="SUPFAM" id="SSF51905">
    <property type="entry name" value="FAD/NAD(P)-binding domain"/>
    <property type="match status" value="1"/>
</dbReference>
<gene>
    <name evidence="17" type="primary">sdhA</name>
    <name evidence="17" type="ORF">CCAX7_47530</name>
</gene>
<protein>
    <recommendedName>
        <fullName evidence="4">succinate dehydrogenase</fullName>
        <ecNumber evidence="4">1.3.5.1</ecNumber>
    </recommendedName>
</protein>
<evidence type="ECO:0000256" key="10">
    <source>
        <dbReference type="ARBA" id="ARBA00023002"/>
    </source>
</evidence>
<dbReference type="InterPro" id="IPR030664">
    <property type="entry name" value="SdhA/FrdA/AprA"/>
</dbReference>
<dbReference type="InterPro" id="IPR037099">
    <property type="entry name" value="Fum_R/Succ_DH_flav-like_C_sf"/>
</dbReference>
<dbReference type="GO" id="GO:0005886">
    <property type="term" value="C:plasma membrane"/>
    <property type="evidence" value="ECO:0007669"/>
    <property type="project" value="UniProtKB-SubCell"/>
</dbReference>
<evidence type="ECO:0000256" key="1">
    <source>
        <dbReference type="ARBA" id="ARBA00001974"/>
    </source>
</evidence>
<dbReference type="Gene3D" id="4.10.80.40">
    <property type="entry name" value="succinate dehydrogenase protein domain"/>
    <property type="match status" value="1"/>
</dbReference>
<dbReference type="Gene3D" id="3.50.50.60">
    <property type="entry name" value="FAD/NAD(P)-binding domain"/>
    <property type="match status" value="1"/>
</dbReference>
<comment type="subcellular location">
    <subcellularLocation>
        <location evidence="2">Cell membrane</location>
        <topology evidence="2">Peripheral membrane protein</topology>
        <orientation evidence="2">Cytoplasmic side</orientation>
    </subcellularLocation>
</comment>
<keyword evidence="5" id="KW-0813">Transport</keyword>
<keyword evidence="10" id="KW-0560">Oxidoreductase</keyword>
<evidence type="ECO:0000256" key="12">
    <source>
        <dbReference type="ARBA" id="ARBA00049220"/>
    </source>
</evidence>
<feature type="compositionally biased region" description="Low complexity" evidence="14">
    <location>
        <begin position="631"/>
        <end position="650"/>
    </location>
</feature>
<dbReference type="NCBIfam" id="NF006392">
    <property type="entry name" value="PRK08641.1"/>
    <property type="match status" value="1"/>
</dbReference>
<dbReference type="Pfam" id="PF00890">
    <property type="entry name" value="FAD_binding_2"/>
    <property type="match status" value="1"/>
</dbReference>
<evidence type="ECO:0000256" key="3">
    <source>
        <dbReference type="ARBA" id="ARBA00008040"/>
    </source>
</evidence>
<dbReference type="NCBIfam" id="TIGR01811">
    <property type="entry name" value="sdhA_Bsu"/>
    <property type="match status" value="1"/>
</dbReference>
<keyword evidence="11" id="KW-0472">Membrane</keyword>
<evidence type="ECO:0000256" key="11">
    <source>
        <dbReference type="ARBA" id="ARBA00023136"/>
    </source>
</evidence>
<dbReference type="FunFam" id="3.50.50.60:FF:000009">
    <property type="entry name" value="Succinate dehydrogenase flavoprotein subunit"/>
    <property type="match status" value="1"/>
</dbReference>
<dbReference type="InterPro" id="IPR011280">
    <property type="entry name" value="Succ_DH/Fum_Rdt_flav_su"/>
</dbReference>
<dbReference type="GO" id="GO:0050660">
    <property type="term" value="F:flavin adenine dinucleotide binding"/>
    <property type="evidence" value="ECO:0007669"/>
    <property type="project" value="TreeGrafter"/>
</dbReference>
<dbReference type="FunCoup" id="A0A402CQC8">
    <property type="interactions" value="411"/>
</dbReference>
<dbReference type="GO" id="GO:0009055">
    <property type="term" value="F:electron transfer activity"/>
    <property type="evidence" value="ECO:0007669"/>
    <property type="project" value="TreeGrafter"/>
</dbReference>
<evidence type="ECO:0000256" key="2">
    <source>
        <dbReference type="ARBA" id="ARBA00004413"/>
    </source>
</evidence>
<feature type="region of interest" description="Disordered" evidence="14">
    <location>
        <begin position="614"/>
        <end position="667"/>
    </location>
</feature>
<keyword evidence="18" id="KW-1185">Reference proteome</keyword>
<dbReference type="InterPro" id="IPR027477">
    <property type="entry name" value="Succ_DH/fumarate_Rdtase_cat_sf"/>
</dbReference>
<organism evidence="17 18">
    <name type="scientific">Capsulimonas corticalis</name>
    <dbReference type="NCBI Taxonomy" id="2219043"/>
    <lineage>
        <taxon>Bacteria</taxon>
        <taxon>Bacillati</taxon>
        <taxon>Armatimonadota</taxon>
        <taxon>Armatimonadia</taxon>
        <taxon>Capsulimonadales</taxon>
        <taxon>Capsulimonadaceae</taxon>
        <taxon>Capsulimonas</taxon>
    </lineage>
</organism>
<dbReference type="InterPro" id="IPR015939">
    <property type="entry name" value="Fum_Rdtase/Succ_DH_flav-like_C"/>
</dbReference>
<evidence type="ECO:0000256" key="9">
    <source>
        <dbReference type="ARBA" id="ARBA00022982"/>
    </source>
</evidence>
<dbReference type="SUPFAM" id="SSF46977">
    <property type="entry name" value="Succinate dehydrogenase/fumarate reductase flavoprotein C-terminal domain"/>
    <property type="match status" value="1"/>
</dbReference>
<evidence type="ECO:0000259" key="16">
    <source>
        <dbReference type="Pfam" id="PF02910"/>
    </source>
</evidence>
<evidence type="ECO:0000313" key="17">
    <source>
        <dbReference type="EMBL" id="BDI32702.1"/>
    </source>
</evidence>
<dbReference type="EC" id="1.3.5.1" evidence="4"/>
<dbReference type="EMBL" id="AP025739">
    <property type="protein sequence ID" value="BDI32702.1"/>
    <property type="molecule type" value="Genomic_DNA"/>
</dbReference>
<evidence type="ECO:0000256" key="13">
    <source>
        <dbReference type="SAM" id="Coils"/>
    </source>
</evidence>
<feature type="domain" description="Fumarate reductase/succinate dehydrogenase flavoprotein-like C-terminal" evidence="16">
    <location>
        <begin position="485"/>
        <end position="610"/>
    </location>
</feature>
<evidence type="ECO:0000259" key="15">
    <source>
        <dbReference type="Pfam" id="PF00890"/>
    </source>
</evidence>
<dbReference type="Gene3D" id="3.90.700.10">
    <property type="entry name" value="Succinate dehydrogenase/fumarate reductase flavoprotein, catalytic domain"/>
    <property type="match status" value="1"/>
</dbReference>
<dbReference type="PANTHER" id="PTHR11632">
    <property type="entry name" value="SUCCINATE DEHYDROGENASE 2 FLAVOPROTEIN SUBUNIT"/>
    <property type="match status" value="1"/>
</dbReference>
<evidence type="ECO:0000256" key="6">
    <source>
        <dbReference type="ARBA" id="ARBA00022475"/>
    </source>
</evidence>
<dbReference type="InterPro" id="IPR003952">
    <property type="entry name" value="FRD_SDH_FAD_BS"/>
</dbReference>
<dbReference type="Gene3D" id="1.20.58.100">
    <property type="entry name" value="Fumarate reductase/succinate dehydrogenase flavoprotein-like, C-terminal domain"/>
    <property type="match status" value="1"/>
</dbReference>
<evidence type="ECO:0000256" key="5">
    <source>
        <dbReference type="ARBA" id="ARBA00022448"/>
    </source>
</evidence>
<dbReference type="KEGG" id="ccot:CCAX7_47530"/>
<evidence type="ECO:0000313" key="18">
    <source>
        <dbReference type="Proteomes" id="UP000287394"/>
    </source>
</evidence>
<dbReference type="PANTHER" id="PTHR11632:SF53">
    <property type="entry name" value="SUCCINATE DEHYDROGENASE FLAVOPROTEIN SUBUNIT"/>
    <property type="match status" value="1"/>
</dbReference>
<name>A0A402CQC8_9BACT</name>
<feature type="domain" description="FAD-dependent oxidoreductase 2 FAD-binding" evidence="15">
    <location>
        <begin position="12"/>
        <end position="425"/>
    </location>
</feature>
<sequence>MATVATNTKPKVIVVGGGLGGLMTSVKIAEAGVPVDLFSFVPVKRSHSVCAQGGINGAVNTKGEGDSPYEHLDDTVYGGDFLANQPPVKHMADNAPGIINLLDRMGVMFNRTGEGLLDFRRFGGTKHHRTAYAGATTGQQLLYALDEQARRHEVAGEITKHEFWEFLGIVKDDDGVCKGIVAQDLRTMKIETFRADAVVLATGGPGIVYNRSTNSVMNTGTAAAAVYQQGARYANGEFIQVHPTAIPGQDKLRLMSESARGEGGRVWVPRKPGDPRRGEDIPESERLYFLEEKYPAYGNLVPRDIATREIFAKCVDEKMGVWGQNQVYLDLTHLDKKLIDIKLGGILEIYEKFIGEDPRTTPMRIFPGVHYSMGGLWVGFVKDGNTGGLVEGDPRNQMTNIKGLYAVGECEYQYHGANRLGANSLLSCLTGGQLTGPGVVNYVKHLSKSADDLPSSLYETALSDQNRKYETLAKSTGGENPYKLHEELGDIMTDNVTVVRHNDRLKVTETKIQELQERVHNVSIADTSSWTNQLIPFTRQLNNMLHLARVIVAGALARDESRGAHYKPDFPNRDDERFLKTTIAEFTPSGPRLSYEEVDTTLIKPRLRNYAAEKNEGDAVEEKQPEKIVVNTTTANGTNGANGTEAKAAGDSGDALSTRPPAARQDL</sequence>
<comment type="catalytic activity">
    <reaction evidence="12">
        <text>a quinone + succinate = fumarate + a quinol</text>
        <dbReference type="Rhea" id="RHEA:40523"/>
        <dbReference type="ChEBI" id="CHEBI:24646"/>
        <dbReference type="ChEBI" id="CHEBI:29806"/>
        <dbReference type="ChEBI" id="CHEBI:30031"/>
        <dbReference type="ChEBI" id="CHEBI:132124"/>
        <dbReference type="EC" id="1.3.5.1"/>
    </reaction>
</comment>
<keyword evidence="7" id="KW-0285">Flavoprotein</keyword>
<proteinExistence type="inferred from homology"/>
<dbReference type="PROSITE" id="PS00504">
    <property type="entry name" value="FRD_SDH_FAD_BINDING"/>
    <property type="match status" value="1"/>
</dbReference>
<dbReference type="GO" id="GO:0008177">
    <property type="term" value="F:succinate dehydrogenase (quinone) activity"/>
    <property type="evidence" value="ECO:0007669"/>
    <property type="project" value="UniProtKB-EC"/>
</dbReference>
<evidence type="ECO:0000256" key="4">
    <source>
        <dbReference type="ARBA" id="ARBA00012792"/>
    </source>
</evidence>
<feature type="coiled-coil region" evidence="13">
    <location>
        <begin position="498"/>
        <end position="525"/>
    </location>
</feature>
<evidence type="ECO:0000256" key="14">
    <source>
        <dbReference type="SAM" id="MobiDB-lite"/>
    </source>
</evidence>
<reference evidence="17 18" key="1">
    <citation type="journal article" date="2019" name="Int. J. Syst. Evol. Microbiol.">
        <title>Capsulimonas corticalis gen. nov., sp. nov., an aerobic capsulated bacterium, of a novel bacterial order, Capsulimonadales ord. nov., of the class Armatimonadia of the phylum Armatimonadetes.</title>
        <authorList>
            <person name="Li J."/>
            <person name="Kudo C."/>
            <person name="Tonouchi A."/>
        </authorList>
    </citation>
    <scope>NUCLEOTIDE SEQUENCE [LARGE SCALE GENOMIC DNA]</scope>
    <source>
        <strain evidence="17 18">AX-7</strain>
    </source>
</reference>
<dbReference type="OrthoDB" id="9806724at2"/>
<dbReference type="Proteomes" id="UP000287394">
    <property type="component" value="Chromosome"/>
</dbReference>
<keyword evidence="13" id="KW-0175">Coiled coil</keyword>
<keyword evidence="8" id="KW-0274">FAD</keyword>
<comment type="cofactor">
    <cofactor evidence="1">
        <name>FAD</name>
        <dbReference type="ChEBI" id="CHEBI:57692"/>
    </cofactor>
</comment>